<dbReference type="Gene3D" id="3.40.50.300">
    <property type="entry name" value="P-loop containing nucleotide triphosphate hydrolases"/>
    <property type="match status" value="1"/>
</dbReference>
<dbReference type="STRING" id="1798542.A3F54_01385"/>
<evidence type="ECO:0008006" key="3">
    <source>
        <dbReference type="Google" id="ProtNLM"/>
    </source>
</evidence>
<dbReference type="PANTHER" id="PTHR11669">
    <property type="entry name" value="REPLICATION FACTOR C / DNA POLYMERASE III GAMMA-TAU SUBUNIT"/>
    <property type="match status" value="1"/>
</dbReference>
<dbReference type="AlphaFoldDB" id="A0A1G2AYV5"/>
<dbReference type="InterPro" id="IPR050238">
    <property type="entry name" value="DNA_Rep/Repair_Clamp_Loader"/>
</dbReference>
<dbReference type="SUPFAM" id="SSF52540">
    <property type="entry name" value="P-loop containing nucleoside triphosphate hydrolases"/>
    <property type="match status" value="1"/>
</dbReference>
<dbReference type="InterPro" id="IPR027417">
    <property type="entry name" value="P-loop_NTPase"/>
</dbReference>
<gene>
    <name evidence="1" type="ORF">A3F54_01385</name>
</gene>
<evidence type="ECO:0000313" key="2">
    <source>
        <dbReference type="Proteomes" id="UP000176952"/>
    </source>
</evidence>
<name>A0A1G2AYV5_9BACT</name>
<evidence type="ECO:0000313" key="1">
    <source>
        <dbReference type="EMBL" id="OGY81696.1"/>
    </source>
</evidence>
<organism evidence="1 2">
    <name type="scientific">Candidatus Kerfeldbacteria bacterium RIFCSPHIGHO2_12_FULL_48_17</name>
    <dbReference type="NCBI Taxonomy" id="1798542"/>
    <lineage>
        <taxon>Bacteria</taxon>
        <taxon>Candidatus Kerfeldiibacteriota</taxon>
    </lineage>
</organism>
<accession>A0A1G2AYV5</accession>
<dbReference type="Pfam" id="PF13177">
    <property type="entry name" value="DNA_pol3_delta2"/>
    <property type="match status" value="1"/>
</dbReference>
<dbReference type="Proteomes" id="UP000176952">
    <property type="component" value="Unassembled WGS sequence"/>
</dbReference>
<sequence>MNHMQHVWPVVGHNFVQEYLEKSLISGKISHAYIFHGPGHIGKAPLVRFFVAALVCQSRHDRGQTPGSFSAVACGVCPSCLSWQKSTHHSDVYWFDQAADAGARSAISIQTVRELHKHETVSTFFSPYKIGVIDGAQFLTLEASNALLKMLEEPPKNAVVILIAETLHHLPKTLISRCHIVPMFPVGQGALYPWLVDRLGDREDALNLSRESFGRPGKALAFVADPSLRADFHKVVVWWLEIFEAESLAQRFGRLDSAWPRSLAGQSLRNWAQNMIVHGTTVARDVIYLQLGHEEYVHSPSFSGRLRSVAQKYETVELLFHIDRLQKAQESLRKNMQPKLLFDSLLASL</sequence>
<dbReference type="EMBL" id="MHKD01000042">
    <property type="protein sequence ID" value="OGY81696.1"/>
    <property type="molecule type" value="Genomic_DNA"/>
</dbReference>
<reference evidence="1 2" key="1">
    <citation type="journal article" date="2016" name="Nat. Commun.">
        <title>Thousands of microbial genomes shed light on interconnected biogeochemical processes in an aquifer system.</title>
        <authorList>
            <person name="Anantharaman K."/>
            <person name="Brown C.T."/>
            <person name="Hug L.A."/>
            <person name="Sharon I."/>
            <person name="Castelle C.J."/>
            <person name="Probst A.J."/>
            <person name="Thomas B.C."/>
            <person name="Singh A."/>
            <person name="Wilkins M.J."/>
            <person name="Karaoz U."/>
            <person name="Brodie E.L."/>
            <person name="Williams K.H."/>
            <person name="Hubbard S.S."/>
            <person name="Banfield J.F."/>
        </authorList>
    </citation>
    <scope>NUCLEOTIDE SEQUENCE [LARGE SCALE GENOMIC DNA]</scope>
</reference>
<protein>
    <recommendedName>
        <fullName evidence="3">DNA polymerase III subunit delta</fullName>
    </recommendedName>
</protein>
<dbReference type="PANTHER" id="PTHR11669:SF8">
    <property type="entry name" value="DNA POLYMERASE III SUBUNIT DELTA"/>
    <property type="match status" value="1"/>
</dbReference>
<dbReference type="GO" id="GO:0006261">
    <property type="term" value="P:DNA-templated DNA replication"/>
    <property type="evidence" value="ECO:0007669"/>
    <property type="project" value="TreeGrafter"/>
</dbReference>
<comment type="caution">
    <text evidence="1">The sequence shown here is derived from an EMBL/GenBank/DDBJ whole genome shotgun (WGS) entry which is preliminary data.</text>
</comment>
<proteinExistence type="predicted"/>